<dbReference type="SUPFAM" id="SSF52540">
    <property type="entry name" value="P-loop containing nucleoside triphosphate hydrolases"/>
    <property type="match status" value="1"/>
</dbReference>
<evidence type="ECO:0000259" key="3">
    <source>
        <dbReference type="Pfam" id="PF01926"/>
    </source>
</evidence>
<keyword evidence="2" id="KW-1133">Transmembrane helix</keyword>
<dbReference type="EMBL" id="JMSE01001352">
    <property type="protein sequence ID" value="KDN62123.1"/>
    <property type="molecule type" value="Genomic_DNA"/>
</dbReference>
<dbReference type="eggNOG" id="ENOG502RS6J">
    <property type="taxonomic scope" value="Eukaryota"/>
</dbReference>
<dbReference type="GO" id="GO:0005525">
    <property type="term" value="F:GTP binding"/>
    <property type="evidence" value="ECO:0007669"/>
    <property type="project" value="InterPro"/>
</dbReference>
<proteinExistence type="predicted"/>
<dbReference type="OrthoDB" id="8954335at2759"/>
<dbReference type="Pfam" id="PF01926">
    <property type="entry name" value="MMR_HSR1"/>
    <property type="match status" value="1"/>
</dbReference>
<dbReference type="OMA" id="PMLFGDP"/>
<keyword evidence="1" id="KW-0175">Coiled coil</keyword>
<gene>
    <name evidence="4" type="ORF">CSUB01_07282</name>
</gene>
<dbReference type="AlphaFoldDB" id="A0A066WYZ9"/>
<dbReference type="Proteomes" id="UP000027238">
    <property type="component" value="Unassembled WGS sequence"/>
</dbReference>
<dbReference type="CDD" id="cd00882">
    <property type="entry name" value="Ras_like_GTPase"/>
    <property type="match status" value="1"/>
</dbReference>
<evidence type="ECO:0000256" key="2">
    <source>
        <dbReference type="SAM" id="Phobius"/>
    </source>
</evidence>
<keyword evidence="5" id="KW-1185">Reference proteome</keyword>
<dbReference type="HOGENOM" id="CLU_018003_1_1_1"/>
<feature type="domain" description="G" evidence="3">
    <location>
        <begin position="10"/>
        <end position="70"/>
    </location>
</feature>
<dbReference type="InterPro" id="IPR027417">
    <property type="entry name" value="P-loop_NTPase"/>
</dbReference>
<evidence type="ECO:0000313" key="5">
    <source>
        <dbReference type="Proteomes" id="UP000027238"/>
    </source>
</evidence>
<keyword evidence="2" id="KW-0472">Membrane</keyword>
<keyword evidence="2" id="KW-0812">Transmembrane</keyword>
<feature type="transmembrane region" description="Helical" evidence="2">
    <location>
        <begin position="345"/>
        <end position="364"/>
    </location>
</feature>
<dbReference type="InterPro" id="IPR006073">
    <property type="entry name" value="GTP-bd"/>
</dbReference>
<comment type="caution">
    <text evidence="4">The sequence shown here is derived from an EMBL/GenBank/DDBJ whole genome shotgun (WGS) entry which is preliminary data.</text>
</comment>
<accession>A0A066WYZ9</accession>
<organism evidence="4 5">
    <name type="scientific">Colletotrichum sublineola</name>
    <name type="common">Sorghum anthracnose fungus</name>
    <dbReference type="NCBI Taxonomy" id="1173701"/>
    <lineage>
        <taxon>Eukaryota</taxon>
        <taxon>Fungi</taxon>
        <taxon>Dikarya</taxon>
        <taxon>Ascomycota</taxon>
        <taxon>Pezizomycotina</taxon>
        <taxon>Sordariomycetes</taxon>
        <taxon>Hypocreomycetidae</taxon>
        <taxon>Glomerellales</taxon>
        <taxon>Glomerellaceae</taxon>
        <taxon>Colletotrichum</taxon>
        <taxon>Colletotrichum graminicola species complex</taxon>
    </lineage>
</organism>
<feature type="coiled-coil region" evidence="1">
    <location>
        <begin position="204"/>
        <end position="349"/>
    </location>
</feature>
<dbReference type="STRING" id="1173701.A0A066WYZ9"/>
<dbReference type="Gene3D" id="3.40.50.300">
    <property type="entry name" value="P-loop containing nucleotide triphosphate hydrolases"/>
    <property type="match status" value="1"/>
</dbReference>
<name>A0A066WYZ9_COLSU</name>
<evidence type="ECO:0000313" key="4">
    <source>
        <dbReference type="EMBL" id="KDN62123.1"/>
    </source>
</evidence>
<evidence type="ECO:0000256" key="1">
    <source>
        <dbReference type="SAM" id="Coils"/>
    </source>
</evidence>
<reference evidence="5" key="1">
    <citation type="journal article" date="2014" name="Genome Announc.">
        <title>Draft genome sequence of Colletotrichum sublineola, a destructive pathogen of cultivated sorghum.</title>
        <authorList>
            <person name="Baroncelli R."/>
            <person name="Sanz-Martin J.M."/>
            <person name="Rech G.E."/>
            <person name="Sukno S.A."/>
            <person name="Thon M.R."/>
        </authorList>
    </citation>
    <scope>NUCLEOTIDE SEQUENCE [LARGE SCALE GENOMIC DNA]</scope>
    <source>
        <strain evidence="5">TX430BB</strain>
    </source>
</reference>
<sequence length="390" mass="43475">MGSKSSDIIIAVMGVTGSGKSTFISQLTGQEVPIGHGLRSLTAITTVYKYCHPVYGNIHIIDTPGFDDTVTSDTDVLKNIAAFMSESYKKGTLLTGVVYMHKITDNRVSGSSQRSINMFKKLCGDDSFKHVVLTTSMWGEGDADAATINRETELKEDKRFWGLMQSGGSKVMRQMHGLTTLQIQRELVEENRDLEETSAGQEVGRELLKERMKMLQEVEDLKKDHENALLAKDSENAEKFRKDKQEMESKLQKAEEAQKALRIDLEQLLREKTEEYEIKQKELRDQMAQADHLATKRGKELEKLNKDLKQSKITYQELRREFAADLRRQEELERKVEKSKSRKKLLKALIPSMFGVGIIGLGIATANPLLMMSGGALVSGAAAGGAGGIS</sequence>
<protein>
    <recommendedName>
        <fullName evidence="3">G domain-containing protein</fullName>
    </recommendedName>
</protein>